<protein>
    <recommendedName>
        <fullName evidence="11 14">Serine--tRNA ligase</fullName>
        <ecNumber evidence="4 14">6.1.1.11</ecNumber>
    </recommendedName>
</protein>
<dbReference type="Pfam" id="PF00587">
    <property type="entry name" value="tRNA-synt_2b"/>
    <property type="match status" value="1"/>
</dbReference>
<dbReference type="GO" id="GO:0005524">
    <property type="term" value="F:ATP binding"/>
    <property type="evidence" value="ECO:0007669"/>
    <property type="project" value="UniProtKB-KW"/>
</dbReference>
<evidence type="ECO:0000256" key="12">
    <source>
        <dbReference type="ARBA" id="ARBA00047929"/>
    </source>
</evidence>
<evidence type="ECO:0000313" key="19">
    <source>
        <dbReference type="EMBL" id="PIV14172.1"/>
    </source>
</evidence>
<evidence type="ECO:0000256" key="10">
    <source>
        <dbReference type="ARBA" id="ARBA00023146"/>
    </source>
</evidence>
<dbReference type="CDD" id="cd00770">
    <property type="entry name" value="SerRS_core"/>
    <property type="match status" value="1"/>
</dbReference>
<comment type="catalytic activity">
    <reaction evidence="12">
        <text>tRNA(Sec) + L-serine + ATP = L-seryl-tRNA(Sec) + AMP + diphosphate + H(+)</text>
        <dbReference type="Rhea" id="RHEA:42580"/>
        <dbReference type="Rhea" id="RHEA-COMP:9742"/>
        <dbReference type="Rhea" id="RHEA-COMP:10128"/>
        <dbReference type="ChEBI" id="CHEBI:15378"/>
        <dbReference type="ChEBI" id="CHEBI:30616"/>
        <dbReference type="ChEBI" id="CHEBI:33019"/>
        <dbReference type="ChEBI" id="CHEBI:33384"/>
        <dbReference type="ChEBI" id="CHEBI:78442"/>
        <dbReference type="ChEBI" id="CHEBI:78533"/>
        <dbReference type="ChEBI" id="CHEBI:456215"/>
        <dbReference type="EC" id="6.1.1.11"/>
    </reaction>
</comment>
<evidence type="ECO:0000256" key="6">
    <source>
        <dbReference type="ARBA" id="ARBA00022598"/>
    </source>
</evidence>
<sequence>MLDINFIRENPDKIKEVCKAKGIEFDIDELLSLDKKRRNLIKKSEGLRFEQKKLGKKEREKAKKIKDDFKKIRIELKKIEKEYEEIMLLVPNIYSEDTPIGPDESGNKEVYRWGEIPRFDFPIKDHIQLGKDLDLIDFEKGVKVSGFRGYFLKNEAVLLQLALIFHAILKMASKGFELMITPTLLKEFTLIGSGHFPSGKEDIYQVANPGKLADGTFIKEPLFLAGTAETPLLAYFSDVIFEESDLPVKVCGFSQCYRSEVGSYGKDTKGLYRLHEFMKVEHIVLCKNDNKESDQWLEKMRLNSEEILKDLKLPYRVVQICSGDMGAGKRKMYDVEAWMPSRNNYGETHSASNVTDWQPRRLNIRYKTTKGEIKYVHALNDTVLASPRILIAILENYQTKDGKVKVPKILQKYLGFKTISKK</sequence>
<dbReference type="PANTHER" id="PTHR43697">
    <property type="entry name" value="SERYL-TRNA SYNTHETASE"/>
    <property type="match status" value="1"/>
</dbReference>
<evidence type="ECO:0000256" key="1">
    <source>
        <dbReference type="ARBA" id="ARBA00004496"/>
    </source>
</evidence>
<dbReference type="InterPro" id="IPR045864">
    <property type="entry name" value="aa-tRNA-synth_II/BPL/LPL"/>
</dbReference>
<dbReference type="PIRSF" id="PIRSF001529">
    <property type="entry name" value="Ser-tRNA-synth_IIa"/>
    <property type="match status" value="1"/>
</dbReference>
<proteinExistence type="inferred from homology"/>
<keyword evidence="10" id="KW-0030">Aminoacyl-tRNA synthetase</keyword>
<dbReference type="SUPFAM" id="SSF55681">
    <property type="entry name" value="Class II aaRS and biotin synthetases"/>
    <property type="match status" value="1"/>
</dbReference>
<dbReference type="PROSITE" id="PS50862">
    <property type="entry name" value="AA_TRNA_LIGASE_II"/>
    <property type="match status" value="1"/>
</dbReference>
<dbReference type="AlphaFoldDB" id="A0A2M7BZN7"/>
<feature type="binding site" evidence="15">
    <location>
        <position position="258"/>
    </location>
    <ligand>
        <name>L-serine</name>
        <dbReference type="ChEBI" id="CHEBI:33384"/>
    </ligand>
</feature>
<evidence type="ECO:0000256" key="13">
    <source>
        <dbReference type="ARBA" id="ARBA00048823"/>
    </source>
</evidence>
<dbReference type="Gene3D" id="1.10.287.40">
    <property type="entry name" value="Serine-tRNA synthetase, tRNA binding domain"/>
    <property type="match status" value="1"/>
</dbReference>
<comment type="caution">
    <text evidence="19">The sequence shown here is derived from an EMBL/GenBank/DDBJ whole genome shotgun (WGS) entry which is preliminary data.</text>
</comment>
<feature type="binding site" evidence="16">
    <location>
        <begin position="258"/>
        <end position="260"/>
    </location>
    <ligand>
        <name>ATP</name>
        <dbReference type="ChEBI" id="CHEBI:30616"/>
    </ligand>
</feature>
<evidence type="ECO:0000256" key="5">
    <source>
        <dbReference type="ARBA" id="ARBA00022490"/>
    </source>
</evidence>
<keyword evidence="7" id="KW-0547">Nucleotide-binding</keyword>
<keyword evidence="5" id="KW-0963">Cytoplasm</keyword>
<dbReference type="Gene3D" id="3.30.930.10">
    <property type="entry name" value="Bira Bifunctional Protein, Domain 2"/>
    <property type="match status" value="1"/>
</dbReference>
<dbReference type="InterPro" id="IPR002317">
    <property type="entry name" value="Ser-tRNA-ligase_type_1"/>
</dbReference>
<feature type="coiled-coil region" evidence="17">
    <location>
        <begin position="62"/>
        <end position="89"/>
    </location>
</feature>
<evidence type="ECO:0000256" key="8">
    <source>
        <dbReference type="ARBA" id="ARBA00022840"/>
    </source>
</evidence>
<evidence type="ECO:0000256" key="9">
    <source>
        <dbReference type="ARBA" id="ARBA00022917"/>
    </source>
</evidence>
<dbReference type="Proteomes" id="UP000228816">
    <property type="component" value="Unassembled WGS sequence"/>
</dbReference>
<dbReference type="GO" id="GO:0004828">
    <property type="term" value="F:serine-tRNA ligase activity"/>
    <property type="evidence" value="ECO:0007669"/>
    <property type="project" value="UniProtKB-UniRule"/>
</dbReference>
<feature type="binding site" evidence="16">
    <location>
        <begin position="347"/>
        <end position="350"/>
    </location>
    <ligand>
        <name>ATP</name>
        <dbReference type="ChEBI" id="CHEBI:30616"/>
    </ligand>
</feature>
<dbReference type="GO" id="GO:0006434">
    <property type="term" value="P:seryl-tRNA aminoacylation"/>
    <property type="evidence" value="ECO:0007669"/>
    <property type="project" value="UniProtKB-UniRule"/>
</dbReference>
<dbReference type="EMBL" id="PEUS01000011">
    <property type="protein sequence ID" value="PIV14172.1"/>
    <property type="molecule type" value="Genomic_DNA"/>
</dbReference>
<evidence type="ECO:0000256" key="4">
    <source>
        <dbReference type="ARBA" id="ARBA00012840"/>
    </source>
</evidence>
<keyword evidence="8 16" id="KW-0067">ATP-binding</keyword>
<evidence type="ECO:0000256" key="16">
    <source>
        <dbReference type="PIRSR" id="PIRSR001529-2"/>
    </source>
</evidence>
<feature type="site" description="Important for serine binding" evidence="15">
    <location>
        <position position="382"/>
    </location>
</feature>
<keyword evidence="17" id="KW-0175">Coiled coil</keyword>
<name>A0A2M7BZN7_9BACT</name>
<gene>
    <name evidence="19" type="ORF">COS44_00345</name>
</gene>
<keyword evidence="9" id="KW-0648">Protein biosynthesis</keyword>
<dbReference type="SUPFAM" id="SSF46589">
    <property type="entry name" value="tRNA-binding arm"/>
    <property type="match status" value="1"/>
</dbReference>
<evidence type="ECO:0000259" key="18">
    <source>
        <dbReference type="PROSITE" id="PS50862"/>
    </source>
</evidence>
<organism evidence="19 20">
    <name type="scientific">bacterium (Candidatus Gribaldobacteria) CG03_land_8_20_14_0_80_36_40</name>
    <dbReference type="NCBI Taxonomy" id="2014271"/>
    <lineage>
        <taxon>Bacteria</taxon>
        <taxon>Candidatus Gribaldobacteria</taxon>
    </lineage>
</organism>
<accession>A0A2M7BZN7</accession>
<dbReference type="Pfam" id="PF02403">
    <property type="entry name" value="Seryl_tRNA_N"/>
    <property type="match status" value="1"/>
</dbReference>
<evidence type="ECO:0000256" key="17">
    <source>
        <dbReference type="SAM" id="Coils"/>
    </source>
</evidence>
<dbReference type="InterPro" id="IPR042103">
    <property type="entry name" value="SerRS_1_N_sf"/>
</dbReference>
<dbReference type="GO" id="GO:0005737">
    <property type="term" value="C:cytoplasm"/>
    <property type="evidence" value="ECO:0007669"/>
    <property type="project" value="UniProtKB-SubCell"/>
</dbReference>
<keyword evidence="6 19" id="KW-0436">Ligase</keyword>
<comment type="similarity">
    <text evidence="3">Belongs to the class-II aminoacyl-tRNA synthetase family. Type-1 seryl-tRNA synthetase subfamily.</text>
</comment>
<evidence type="ECO:0000256" key="14">
    <source>
        <dbReference type="NCBIfam" id="TIGR00414"/>
    </source>
</evidence>
<comment type="subcellular location">
    <subcellularLocation>
        <location evidence="1">Cytoplasm</location>
    </subcellularLocation>
</comment>
<dbReference type="InterPro" id="IPR002314">
    <property type="entry name" value="aa-tRNA-synt_IIb"/>
</dbReference>
<feature type="binding site" evidence="15">
    <location>
        <position position="227"/>
    </location>
    <ligand>
        <name>L-serine</name>
        <dbReference type="ChEBI" id="CHEBI:33384"/>
    </ligand>
</feature>
<dbReference type="EC" id="6.1.1.11" evidence="4 14"/>
<evidence type="ECO:0000256" key="11">
    <source>
        <dbReference type="ARBA" id="ARBA00039158"/>
    </source>
</evidence>
<feature type="binding site" evidence="15">
    <location>
        <position position="281"/>
    </location>
    <ligand>
        <name>L-serine</name>
        <dbReference type="ChEBI" id="CHEBI:33384"/>
    </ligand>
</feature>
<dbReference type="InterPro" id="IPR010978">
    <property type="entry name" value="tRNA-bd_arm"/>
</dbReference>
<dbReference type="PRINTS" id="PR00981">
    <property type="entry name" value="TRNASYNTHSER"/>
</dbReference>
<feature type="domain" description="Aminoacyl-transfer RNA synthetases class-II family profile" evidence="18">
    <location>
        <begin position="171"/>
        <end position="407"/>
    </location>
</feature>
<comment type="pathway">
    <text evidence="2">Aminoacyl-tRNA biosynthesis; selenocysteinyl-tRNA(Sec) biosynthesis; L-seryl-tRNA(Sec) from L-serine and tRNA(Sec): step 1/1.</text>
</comment>
<evidence type="ECO:0000256" key="7">
    <source>
        <dbReference type="ARBA" id="ARBA00022741"/>
    </source>
</evidence>
<dbReference type="InterPro" id="IPR006195">
    <property type="entry name" value="aa-tRNA-synth_II"/>
</dbReference>
<evidence type="ECO:0000256" key="15">
    <source>
        <dbReference type="PIRSR" id="PIRSR001529-1"/>
    </source>
</evidence>
<comment type="catalytic activity">
    <reaction evidence="13">
        <text>tRNA(Ser) + L-serine + ATP = L-seryl-tRNA(Ser) + AMP + diphosphate + H(+)</text>
        <dbReference type="Rhea" id="RHEA:12292"/>
        <dbReference type="Rhea" id="RHEA-COMP:9669"/>
        <dbReference type="Rhea" id="RHEA-COMP:9703"/>
        <dbReference type="ChEBI" id="CHEBI:15378"/>
        <dbReference type="ChEBI" id="CHEBI:30616"/>
        <dbReference type="ChEBI" id="CHEBI:33019"/>
        <dbReference type="ChEBI" id="CHEBI:33384"/>
        <dbReference type="ChEBI" id="CHEBI:78442"/>
        <dbReference type="ChEBI" id="CHEBI:78533"/>
        <dbReference type="ChEBI" id="CHEBI:456215"/>
        <dbReference type="EC" id="6.1.1.11"/>
    </reaction>
</comment>
<evidence type="ECO:0000313" key="20">
    <source>
        <dbReference type="Proteomes" id="UP000228816"/>
    </source>
</evidence>
<dbReference type="InterPro" id="IPR033729">
    <property type="entry name" value="SerRS_core"/>
</dbReference>
<dbReference type="NCBIfam" id="TIGR00414">
    <property type="entry name" value="serS"/>
    <property type="match status" value="1"/>
</dbReference>
<evidence type="ECO:0000256" key="2">
    <source>
        <dbReference type="ARBA" id="ARBA00005045"/>
    </source>
</evidence>
<evidence type="ECO:0000256" key="3">
    <source>
        <dbReference type="ARBA" id="ARBA00010728"/>
    </source>
</evidence>
<feature type="binding site" evidence="15">
    <location>
        <position position="380"/>
    </location>
    <ligand>
        <name>L-serine</name>
        <dbReference type="ChEBI" id="CHEBI:33384"/>
    </ligand>
</feature>
<reference evidence="20" key="1">
    <citation type="submission" date="2017-09" db="EMBL/GenBank/DDBJ databases">
        <title>Depth-based differentiation of microbial function through sediment-hosted aquifers and enrichment of novel symbionts in the deep terrestrial subsurface.</title>
        <authorList>
            <person name="Probst A.J."/>
            <person name="Ladd B."/>
            <person name="Jarett J.K."/>
            <person name="Geller-Mcgrath D.E."/>
            <person name="Sieber C.M.K."/>
            <person name="Emerson J.B."/>
            <person name="Anantharaman K."/>
            <person name="Thomas B.C."/>
            <person name="Malmstrom R."/>
            <person name="Stieglmeier M."/>
            <person name="Klingl A."/>
            <person name="Woyke T."/>
            <person name="Ryan C.M."/>
            <person name="Banfield J.F."/>
        </authorList>
    </citation>
    <scope>NUCLEOTIDE SEQUENCE [LARGE SCALE GENOMIC DNA]</scope>
</reference>
<dbReference type="PANTHER" id="PTHR43697:SF1">
    <property type="entry name" value="SERINE--TRNA LIGASE"/>
    <property type="match status" value="1"/>
</dbReference>
<dbReference type="InterPro" id="IPR015866">
    <property type="entry name" value="Ser-tRNA-synth_1_N"/>
</dbReference>